<reference evidence="3" key="1">
    <citation type="journal article" date="2019" name="Int. J. Syst. Evol. Microbiol.">
        <title>The Global Catalogue of Microorganisms (GCM) 10K type strain sequencing project: providing services to taxonomists for standard genome sequencing and annotation.</title>
        <authorList>
            <consortium name="The Broad Institute Genomics Platform"/>
            <consortium name="The Broad Institute Genome Sequencing Center for Infectious Disease"/>
            <person name="Wu L."/>
            <person name="Ma J."/>
        </authorList>
    </citation>
    <scope>NUCLEOTIDE SEQUENCE [LARGE SCALE GENOMIC DNA]</scope>
    <source>
        <strain evidence="3">JCM 17106</strain>
    </source>
</reference>
<proteinExistence type="predicted"/>
<name>A0ABP7XE54_9FLAO</name>
<evidence type="ECO:0000313" key="2">
    <source>
        <dbReference type="EMBL" id="GAA4113326.1"/>
    </source>
</evidence>
<keyword evidence="3" id="KW-1185">Reference proteome</keyword>
<sequence length="200" mass="23366">MKILLTILLLLSFGVSNSQNFIDGIIYCAENSANEKLKFAVGTDIFESNFEFIESKTIVEVQNAEQRLERISLAKFKESEYLAIQFWLNYKVTHRKLGLTELLIPFNLNCTTPWNKKDTQEILEPYLKVLQNKTKIDLKKALEIGNENGLNKIYFWDIDYEKRRLIWTLKNKLKNNQSKVIKINSKNGKVISEFIEIPID</sequence>
<protein>
    <submittedName>
        <fullName evidence="2">Uncharacterized protein</fullName>
    </submittedName>
</protein>
<dbReference type="EMBL" id="BAABCW010000003">
    <property type="protein sequence ID" value="GAA4113326.1"/>
    <property type="molecule type" value="Genomic_DNA"/>
</dbReference>
<gene>
    <name evidence="2" type="ORF">GCM10022393_12260</name>
</gene>
<keyword evidence="1" id="KW-0732">Signal</keyword>
<comment type="caution">
    <text evidence="2">The sequence shown here is derived from an EMBL/GenBank/DDBJ whole genome shotgun (WGS) entry which is preliminary data.</text>
</comment>
<feature type="signal peptide" evidence="1">
    <location>
        <begin position="1"/>
        <end position="18"/>
    </location>
</feature>
<evidence type="ECO:0000256" key="1">
    <source>
        <dbReference type="SAM" id="SignalP"/>
    </source>
</evidence>
<dbReference type="RefSeq" id="WP_344925638.1">
    <property type="nucleotide sequence ID" value="NZ_BAABCW010000003.1"/>
</dbReference>
<evidence type="ECO:0000313" key="3">
    <source>
        <dbReference type="Proteomes" id="UP001500459"/>
    </source>
</evidence>
<accession>A0ABP7XE54</accession>
<feature type="chain" id="PRO_5045552054" evidence="1">
    <location>
        <begin position="19"/>
        <end position="200"/>
    </location>
</feature>
<organism evidence="2 3">
    <name type="scientific">Aquimarina addita</name>
    <dbReference type="NCBI Taxonomy" id="870485"/>
    <lineage>
        <taxon>Bacteria</taxon>
        <taxon>Pseudomonadati</taxon>
        <taxon>Bacteroidota</taxon>
        <taxon>Flavobacteriia</taxon>
        <taxon>Flavobacteriales</taxon>
        <taxon>Flavobacteriaceae</taxon>
        <taxon>Aquimarina</taxon>
    </lineage>
</organism>
<dbReference type="Proteomes" id="UP001500459">
    <property type="component" value="Unassembled WGS sequence"/>
</dbReference>